<dbReference type="InterPro" id="IPR008979">
    <property type="entry name" value="Galactose-bd-like_sf"/>
</dbReference>
<accession>A0A1T4M5I6</accession>
<evidence type="ECO:0008006" key="6">
    <source>
        <dbReference type="Google" id="ProtNLM"/>
    </source>
</evidence>
<keyword evidence="5" id="KW-1185">Reference proteome</keyword>
<dbReference type="SUPFAM" id="SSF49785">
    <property type="entry name" value="Galactose-binding domain-like"/>
    <property type="match status" value="1"/>
</dbReference>
<dbReference type="AlphaFoldDB" id="A0A1T4M5I6"/>
<sequence length="404" mass="46008">MLFMKRYILLLFVACELFACKDEIMKPKQDDATPPENVTKITEQPIPGGSKLTYVLPSSSNLLYVLAEVTTKQGVVRQFKASYYTNTLQIEGLGDTSRYEVKLYSVNKSEVRSTPVSFTIHPLEPPFTDVFKSFVMVADFGGVNLKFKNPTGSELEIGFCGPDSVQKTLTLLDTYFSAAKEGNHTFRGLPAVKARFGVFIRDKWGNTSDTVFQELTPLFEKMLDKAKFREIKFPGDGPVYTTEWNIAYPFIWDGRYSSTFNSPYDGNGNNWLNLSTNGPTDGRPIHVTIDLGQTAHISRFRLNHYYRFINKGLRKYELWGSNNPSADGSWDNWTKILYYEQEKPSGLQGEQYNDADAEVWLRGDMANFPDGLPAFRYIRIKCLENWMGNGNMSFSEITFWGDTQ</sequence>
<gene>
    <name evidence="4" type="ORF">SAMN04488128_101940</name>
</gene>
<evidence type="ECO:0000313" key="5">
    <source>
        <dbReference type="Proteomes" id="UP000190367"/>
    </source>
</evidence>
<name>A0A1T4M5I6_9BACT</name>
<evidence type="ECO:0000313" key="4">
    <source>
        <dbReference type="EMBL" id="SJZ61984.1"/>
    </source>
</evidence>
<dbReference type="EMBL" id="FUWZ01000001">
    <property type="protein sequence ID" value="SJZ61984.1"/>
    <property type="molecule type" value="Genomic_DNA"/>
</dbReference>
<dbReference type="Pfam" id="PF17166">
    <property type="entry name" value="DUF5126"/>
    <property type="match status" value="1"/>
</dbReference>
<organism evidence="4 5">
    <name type="scientific">Chitinophaga eiseniae</name>
    <dbReference type="NCBI Taxonomy" id="634771"/>
    <lineage>
        <taxon>Bacteria</taxon>
        <taxon>Pseudomonadati</taxon>
        <taxon>Bacteroidota</taxon>
        <taxon>Chitinophagia</taxon>
        <taxon>Chitinophagales</taxon>
        <taxon>Chitinophagaceae</taxon>
        <taxon>Chitinophaga</taxon>
    </lineage>
</organism>
<reference evidence="5" key="1">
    <citation type="submission" date="2017-02" db="EMBL/GenBank/DDBJ databases">
        <authorList>
            <person name="Varghese N."/>
            <person name="Submissions S."/>
        </authorList>
    </citation>
    <scope>NUCLEOTIDE SEQUENCE [LARGE SCALE GENOMIC DNA]</scope>
    <source>
        <strain evidence="5">DSM 22224</strain>
    </source>
</reference>
<evidence type="ECO:0000259" key="3">
    <source>
        <dbReference type="Pfam" id="PF17166"/>
    </source>
</evidence>
<proteinExistence type="predicted"/>
<dbReference type="Gene3D" id="2.60.120.260">
    <property type="entry name" value="Galactose-binding domain-like"/>
    <property type="match status" value="1"/>
</dbReference>
<evidence type="ECO:0000259" key="2">
    <source>
        <dbReference type="Pfam" id="PF16391"/>
    </source>
</evidence>
<dbReference type="InterPro" id="IPR033431">
    <property type="entry name" value="DUF5126"/>
</dbReference>
<dbReference type="InterPro" id="IPR032164">
    <property type="entry name" value="DUF5000"/>
</dbReference>
<dbReference type="InterPro" id="IPR032527">
    <property type="entry name" value="DUF4959"/>
</dbReference>
<dbReference type="Pfam" id="PF16391">
    <property type="entry name" value="DUF5000"/>
    <property type="match status" value="1"/>
</dbReference>
<feature type="domain" description="DUF4959" evidence="1">
    <location>
        <begin position="19"/>
        <end position="122"/>
    </location>
</feature>
<feature type="domain" description="DUF5126" evidence="3">
    <location>
        <begin position="123"/>
        <end position="225"/>
    </location>
</feature>
<dbReference type="Pfam" id="PF16323">
    <property type="entry name" value="DUF4959"/>
    <property type="match status" value="1"/>
</dbReference>
<dbReference type="Proteomes" id="UP000190367">
    <property type="component" value="Unassembled WGS sequence"/>
</dbReference>
<protein>
    <recommendedName>
        <fullName evidence="6">F5/8 type C domain-containing protein</fullName>
    </recommendedName>
</protein>
<evidence type="ECO:0000259" key="1">
    <source>
        <dbReference type="Pfam" id="PF16323"/>
    </source>
</evidence>
<dbReference type="STRING" id="634771.SAMN04488128_101940"/>
<feature type="domain" description="DUF5000" evidence="2">
    <location>
        <begin position="264"/>
        <end position="401"/>
    </location>
</feature>